<reference evidence="5" key="1">
    <citation type="submission" date="2019-09" db="EMBL/GenBank/DDBJ databases">
        <authorList>
            <person name="Zhang L."/>
        </authorList>
    </citation>
    <scope>NUCLEOTIDE SEQUENCE</scope>
</reference>
<evidence type="ECO:0000256" key="4">
    <source>
        <dbReference type="RuleBase" id="RU362057"/>
    </source>
</evidence>
<organism evidence="5">
    <name type="scientific">Nymphaea colorata</name>
    <name type="common">pocket water lily</name>
    <dbReference type="NCBI Taxonomy" id="210225"/>
    <lineage>
        <taxon>Eukaryota</taxon>
        <taxon>Viridiplantae</taxon>
        <taxon>Streptophyta</taxon>
        <taxon>Embryophyta</taxon>
        <taxon>Tracheophyta</taxon>
        <taxon>Spermatophyta</taxon>
        <taxon>Magnoliopsida</taxon>
        <taxon>Nymphaeales</taxon>
        <taxon>Nymphaeaceae</taxon>
        <taxon>Nymphaea</taxon>
    </lineage>
</organism>
<protein>
    <recommendedName>
        <fullName evidence="4">Glycosyltransferase</fullName>
        <ecNumber evidence="4">2.4.1.-</ecNumber>
    </recommendedName>
</protein>
<dbReference type="InterPro" id="IPR050481">
    <property type="entry name" value="UDP-glycosyltransf_plant"/>
</dbReference>
<dbReference type="FunFam" id="3.40.50.2000:FF:000037">
    <property type="entry name" value="Glycosyltransferase"/>
    <property type="match status" value="1"/>
</dbReference>
<dbReference type="PANTHER" id="PTHR48049:SF84">
    <property type="entry name" value="UDP-GLYCOSYLTRANSFERASE 79A6"/>
    <property type="match status" value="1"/>
</dbReference>
<dbReference type="InterPro" id="IPR002213">
    <property type="entry name" value="UDP_glucos_trans"/>
</dbReference>
<evidence type="ECO:0000256" key="1">
    <source>
        <dbReference type="ARBA" id="ARBA00009995"/>
    </source>
</evidence>
<dbReference type="Pfam" id="PF00201">
    <property type="entry name" value="UDPGT"/>
    <property type="match status" value="1"/>
</dbReference>
<comment type="similarity">
    <text evidence="1 3">Belongs to the UDP-glycosyltransferase family.</text>
</comment>
<keyword evidence="2 3" id="KW-0808">Transferase</keyword>
<dbReference type="CDD" id="cd03784">
    <property type="entry name" value="GT1_Gtf-like"/>
    <property type="match status" value="1"/>
</dbReference>
<dbReference type="Gene3D" id="3.40.50.2000">
    <property type="entry name" value="Glycogen Phosphorylase B"/>
    <property type="match status" value="2"/>
</dbReference>
<dbReference type="GO" id="GO:0035251">
    <property type="term" value="F:UDP-glucosyltransferase activity"/>
    <property type="evidence" value="ECO:0007669"/>
    <property type="project" value="InterPro"/>
</dbReference>
<evidence type="ECO:0000313" key="5">
    <source>
        <dbReference type="EMBL" id="VVW35142.1"/>
    </source>
</evidence>
<accession>A0A5K1DG24</accession>
<evidence type="ECO:0000256" key="2">
    <source>
        <dbReference type="ARBA" id="ARBA00022679"/>
    </source>
</evidence>
<proteinExistence type="inferred from homology"/>
<dbReference type="EMBL" id="LR721783">
    <property type="protein sequence ID" value="VVW35142.1"/>
    <property type="molecule type" value="Genomic_DNA"/>
</dbReference>
<evidence type="ECO:0000256" key="3">
    <source>
        <dbReference type="RuleBase" id="RU003718"/>
    </source>
</evidence>
<dbReference type="AlphaFoldDB" id="A0A5K1DG24"/>
<dbReference type="PANTHER" id="PTHR48049">
    <property type="entry name" value="GLYCOSYLTRANSFERASE"/>
    <property type="match status" value="1"/>
</dbReference>
<dbReference type="OrthoDB" id="5835829at2759"/>
<keyword evidence="3" id="KW-0328">Glycosyltransferase</keyword>
<dbReference type="Gramene" id="NC5G0262710.1">
    <property type="protein sequence ID" value="NC5G0262710.1:cds"/>
    <property type="gene ID" value="NC5G0262710"/>
</dbReference>
<dbReference type="SUPFAM" id="SSF53756">
    <property type="entry name" value="UDP-Glycosyltransferase/glycogen phosphorylase"/>
    <property type="match status" value="1"/>
</dbReference>
<dbReference type="PROSITE" id="PS00375">
    <property type="entry name" value="UDPGT"/>
    <property type="match status" value="1"/>
</dbReference>
<sequence>MEGVCHPFHVVMLPWLGFGHICPFIQLSNRLVENGVTVTFLSPPTLVERIRAGLDPSIPIVNYDLRPIPGLPAGVESTTASVSARLRLLLMEALDASEPQITNILRKLSPEVVVFDFVYHWLPPLANSLGIKPVFFYVAAAISTTPMKIFTVVHPKKLALTLSENLPVRLVSAITSLKPYEARDMMQNLRRHHKSRRSPCTRILAVMALSSAIIIKTAVEIEETYLKFFSSLTGKQALPCGTLMSKAPRGELEERWQKWLNKFPVGSVVFCSFGSEVCLTNEQIVELIAGLEMSGAPFFAVLNFRTPGEQAAKQEIVGERMGGKGMVHSGWVQQPHILRHPSVGVHLSHGGFGTIMEAVAGGCQTVLLPQISDQFLCEKLMTKKLKAGVAVKRRSKDGWFTREAVCEAVRMVIDNDEEKTKKIRANNAKLREFLLNESVQQEYIRTVIGKLQELVLS</sequence>
<name>A0A5K1DG24_9MAGN</name>
<dbReference type="EC" id="2.4.1.-" evidence="4"/>
<dbReference type="InterPro" id="IPR035595">
    <property type="entry name" value="UDP_glycos_trans_CS"/>
</dbReference>
<gene>
    <name evidence="5" type="ORF">NYM_LOCUS20431</name>
</gene>